<dbReference type="Gene3D" id="2.60.40.10">
    <property type="entry name" value="Immunoglobulins"/>
    <property type="match status" value="2"/>
</dbReference>
<dbReference type="Pfam" id="PF00047">
    <property type="entry name" value="ig"/>
    <property type="match status" value="1"/>
</dbReference>
<dbReference type="EMBL" id="CAXLJM020000120">
    <property type="protein sequence ID" value="CAL8137890.1"/>
    <property type="molecule type" value="Genomic_DNA"/>
</dbReference>
<proteinExistence type="predicted"/>
<evidence type="ECO:0000259" key="2">
    <source>
        <dbReference type="PROSITE" id="PS50835"/>
    </source>
</evidence>
<dbReference type="Proteomes" id="UP001642540">
    <property type="component" value="Unassembled WGS sequence"/>
</dbReference>
<evidence type="ECO:0000256" key="1">
    <source>
        <dbReference type="SAM" id="Phobius"/>
    </source>
</evidence>
<dbReference type="InterPro" id="IPR013783">
    <property type="entry name" value="Ig-like_fold"/>
</dbReference>
<keyword evidence="1" id="KW-1133">Transmembrane helix</keyword>
<keyword evidence="1" id="KW-0472">Membrane</keyword>
<feature type="transmembrane region" description="Helical" evidence="1">
    <location>
        <begin position="202"/>
        <end position="221"/>
    </location>
</feature>
<dbReference type="InterPro" id="IPR036179">
    <property type="entry name" value="Ig-like_dom_sf"/>
</dbReference>
<keyword evidence="1" id="KW-0812">Transmembrane</keyword>
<feature type="domain" description="Ig-like" evidence="2">
    <location>
        <begin position="70"/>
        <end position="169"/>
    </location>
</feature>
<dbReference type="InterPro" id="IPR003599">
    <property type="entry name" value="Ig_sub"/>
</dbReference>
<dbReference type="CDD" id="cd00096">
    <property type="entry name" value="Ig"/>
    <property type="match status" value="1"/>
</dbReference>
<name>A0ABP1RXC3_9HEXA</name>
<sequence length="232" mass="25521">MKREGSEVRLLTFGLHTYSGDERLSINFEQPNNWKLRIQSTERHDQGDYQCQVSSHPPIILRVSLTILVPRISIVDDLGKSITDKFYNAGSTLELRCIISHFHFPDGYSILWKQGNKTLNYDASRGGISVKTTVNKKEGAVSVLYIANAKKNDSGPYICSLGTQAIQLTQNTIFVHVINGDVPAAMQHSAAFPTICKKFSNFAVTAAVVALLIPLLTSIPAPTSVMLVSLLC</sequence>
<dbReference type="InterPro" id="IPR037448">
    <property type="entry name" value="Zig-8"/>
</dbReference>
<organism evidence="3 4">
    <name type="scientific">Orchesella dallaii</name>
    <dbReference type="NCBI Taxonomy" id="48710"/>
    <lineage>
        <taxon>Eukaryota</taxon>
        <taxon>Metazoa</taxon>
        <taxon>Ecdysozoa</taxon>
        <taxon>Arthropoda</taxon>
        <taxon>Hexapoda</taxon>
        <taxon>Collembola</taxon>
        <taxon>Entomobryomorpha</taxon>
        <taxon>Entomobryoidea</taxon>
        <taxon>Orchesellidae</taxon>
        <taxon>Orchesellinae</taxon>
        <taxon>Orchesella</taxon>
    </lineage>
</organism>
<comment type="caution">
    <text evidence="3">The sequence shown here is derived from an EMBL/GenBank/DDBJ whole genome shotgun (WGS) entry which is preliminary data.</text>
</comment>
<gene>
    <name evidence="3" type="ORF">ODALV1_LOCUS27127</name>
</gene>
<dbReference type="PANTHER" id="PTHR23279">
    <property type="entry name" value="DEFECTIVE PROBOSCIS EXTENSION RESPONSE DPR -RELATED"/>
    <property type="match status" value="1"/>
</dbReference>
<dbReference type="SMART" id="SM00409">
    <property type="entry name" value="IG"/>
    <property type="match status" value="2"/>
</dbReference>
<accession>A0ABP1RXC3</accession>
<dbReference type="InterPro" id="IPR007110">
    <property type="entry name" value="Ig-like_dom"/>
</dbReference>
<evidence type="ECO:0000313" key="3">
    <source>
        <dbReference type="EMBL" id="CAL8137890.1"/>
    </source>
</evidence>
<evidence type="ECO:0000313" key="4">
    <source>
        <dbReference type="Proteomes" id="UP001642540"/>
    </source>
</evidence>
<dbReference type="SUPFAM" id="SSF48726">
    <property type="entry name" value="Immunoglobulin"/>
    <property type="match status" value="2"/>
</dbReference>
<protein>
    <recommendedName>
        <fullName evidence="2">Ig-like domain-containing protein</fullName>
    </recommendedName>
</protein>
<dbReference type="PANTHER" id="PTHR23279:SF3">
    <property type="entry name" value="DEFECTIVE PROBOSCIS EXTENSION RESPONSE 18"/>
    <property type="match status" value="1"/>
</dbReference>
<keyword evidence="4" id="KW-1185">Reference proteome</keyword>
<dbReference type="InterPro" id="IPR013151">
    <property type="entry name" value="Immunoglobulin_dom"/>
</dbReference>
<reference evidence="3 4" key="1">
    <citation type="submission" date="2024-08" db="EMBL/GenBank/DDBJ databases">
        <authorList>
            <person name="Cucini C."/>
            <person name="Frati F."/>
        </authorList>
    </citation>
    <scope>NUCLEOTIDE SEQUENCE [LARGE SCALE GENOMIC DNA]</scope>
</reference>
<dbReference type="PROSITE" id="PS50835">
    <property type="entry name" value="IG_LIKE"/>
    <property type="match status" value="1"/>
</dbReference>